<feature type="domain" description="Sensor histidine kinase NatK-like C-terminal" evidence="1">
    <location>
        <begin position="77"/>
        <end position="176"/>
    </location>
</feature>
<reference evidence="2" key="1">
    <citation type="submission" date="2019-08" db="EMBL/GenBank/DDBJ databases">
        <authorList>
            <person name="Kucharzyk K."/>
            <person name="Murdoch R.W."/>
            <person name="Higgins S."/>
            <person name="Loffler F."/>
        </authorList>
    </citation>
    <scope>NUCLEOTIDE SEQUENCE</scope>
</reference>
<dbReference type="SUPFAM" id="SSF55874">
    <property type="entry name" value="ATPase domain of HSP90 chaperone/DNA topoisomerase II/histidine kinase"/>
    <property type="match status" value="1"/>
</dbReference>
<dbReference type="Gene3D" id="3.30.565.10">
    <property type="entry name" value="Histidine kinase-like ATPase, C-terminal domain"/>
    <property type="match status" value="1"/>
</dbReference>
<evidence type="ECO:0000259" key="1">
    <source>
        <dbReference type="Pfam" id="PF14501"/>
    </source>
</evidence>
<dbReference type="Pfam" id="PF14501">
    <property type="entry name" value="HATPase_c_5"/>
    <property type="match status" value="1"/>
</dbReference>
<comment type="caution">
    <text evidence="2">The sequence shown here is derived from an EMBL/GenBank/DDBJ whole genome shotgun (WGS) entry which is preliminary data.</text>
</comment>
<dbReference type="CDD" id="cd16935">
    <property type="entry name" value="HATPase_AgrC-ComD-like"/>
    <property type="match status" value="1"/>
</dbReference>
<protein>
    <recommendedName>
        <fullName evidence="1">Sensor histidine kinase NatK-like C-terminal domain-containing protein</fullName>
    </recommendedName>
</protein>
<proteinExistence type="predicted"/>
<evidence type="ECO:0000313" key="2">
    <source>
        <dbReference type="EMBL" id="MPM76752.1"/>
    </source>
</evidence>
<dbReference type="InterPro" id="IPR036890">
    <property type="entry name" value="HATPase_C_sf"/>
</dbReference>
<sequence>MTGNLNTIFHLLSENNTKEALCYVAKLSDHYESRQRTLYSNDPYLNAVVSNYVAEFIRNDIRFEHDIEAGKVERHHVEMCLILNNALQNALEASLKLPPENRYVKLQVKAKQNHLLFRITNRFNGEIIIDNELPRSTKLADGHGYGLTSIYDAAKSIGALVVYKVEENIFILDVSINAKSL</sequence>
<organism evidence="2">
    <name type="scientific">bioreactor metagenome</name>
    <dbReference type="NCBI Taxonomy" id="1076179"/>
    <lineage>
        <taxon>unclassified sequences</taxon>
        <taxon>metagenomes</taxon>
        <taxon>ecological metagenomes</taxon>
    </lineage>
</organism>
<accession>A0A645CJ00</accession>
<dbReference type="InterPro" id="IPR032834">
    <property type="entry name" value="NatK-like_C"/>
</dbReference>
<dbReference type="EMBL" id="VSSQ01027480">
    <property type="protein sequence ID" value="MPM76752.1"/>
    <property type="molecule type" value="Genomic_DNA"/>
</dbReference>
<dbReference type="AlphaFoldDB" id="A0A645CJ00"/>
<gene>
    <name evidence="2" type="ORF">SDC9_123751</name>
</gene>
<name>A0A645CJ00_9ZZZZ</name>